<dbReference type="InterPro" id="IPR003656">
    <property type="entry name" value="Znf_BED"/>
</dbReference>
<dbReference type="GO" id="GO:0005634">
    <property type="term" value="C:nucleus"/>
    <property type="evidence" value="ECO:0007669"/>
    <property type="project" value="UniProtKB-SubCell"/>
</dbReference>
<keyword evidence="5" id="KW-0238">DNA-binding</keyword>
<evidence type="ECO:0000256" key="4">
    <source>
        <dbReference type="ARBA" id="ARBA00022833"/>
    </source>
</evidence>
<keyword evidence="2" id="KW-0479">Metal-binding</keyword>
<dbReference type="GO" id="GO:0008270">
    <property type="term" value="F:zinc ion binding"/>
    <property type="evidence" value="ECO:0007669"/>
    <property type="project" value="UniProtKB-KW"/>
</dbReference>
<organism evidence="9 10">
    <name type="scientific">Quercus rubra</name>
    <name type="common">Northern red oak</name>
    <name type="synonym">Quercus borealis</name>
    <dbReference type="NCBI Taxonomy" id="3512"/>
    <lineage>
        <taxon>Eukaryota</taxon>
        <taxon>Viridiplantae</taxon>
        <taxon>Streptophyta</taxon>
        <taxon>Embryophyta</taxon>
        <taxon>Tracheophyta</taxon>
        <taxon>Spermatophyta</taxon>
        <taxon>Magnoliopsida</taxon>
        <taxon>eudicotyledons</taxon>
        <taxon>Gunneridae</taxon>
        <taxon>Pentapetalae</taxon>
        <taxon>rosids</taxon>
        <taxon>fabids</taxon>
        <taxon>Fagales</taxon>
        <taxon>Fagaceae</taxon>
        <taxon>Quercus</taxon>
    </lineage>
</organism>
<evidence type="ECO:0000313" key="10">
    <source>
        <dbReference type="Proteomes" id="UP001324115"/>
    </source>
</evidence>
<evidence type="ECO:0000259" key="8">
    <source>
        <dbReference type="PROSITE" id="PS50808"/>
    </source>
</evidence>
<comment type="caution">
    <text evidence="9">The sequence shown here is derived from an EMBL/GenBank/DDBJ whole genome shotgun (WGS) entry which is preliminary data.</text>
</comment>
<dbReference type="EMBL" id="JAXUIC010000009">
    <property type="protein sequence ID" value="KAK4573761.1"/>
    <property type="molecule type" value="Genomic_DNA"/>
</dbReference>
<dbReference type="Pfam" id="PF04937">
    <property type="entry name" value="DUF659"/>
    <property type="match status" value="1"/>
</dbReference>
<proteinExistence type="predicted"/>
<name>A0AAN7EKV5_QUERU</name>
<dbReference type="PROSITE" id="PS50808">
    <property type="entry name" value="ZF_BED"/>
    <property type="match status" value="1"/>
</dbReference>
<dbReference type="GO" id="GO:0046983">
    <property type="term" value="F:protein dimerization activity"/>
    <property type="evidence" value="ECO:0007669"/>
    <property type="project" value="InterPro"/>
</dbReference>
<feature type="domain" description="BED-type" evidence="8">
    <location>
        <begin position="17"/>
        <end position="71"/>
    </location>
</feature>
<dbReference type="PANTHER" id="PTHR32166">
    <property type="entry name" value="OSJNBA0013A04.12 PROTEIN"/>
    <property type="match status" value="1"/>
</dbReference>
<dbReference type="InterPro" id="IPR008906">
    <property type="entry name" value="HATC_C_dom"/>
</dbReference>
<reference evidence="9 10" key="1">
    <citation type="journal article" date="2023" name="G3 (Bethesda)">
        <title>A haplotype-resolved chromosome-scale genome for Quercus rubra L. provides insights into the genetics of adaptive traits for red oak species.</title>
        <authorList>
            <person name="Kapoor B."/>
            <person name="Jenkins J."/>
            <person name="Schmutz J."/>
            <person name="Zhebentyayeva T."/>
            <person name="Kuelheim C."/>
            <person name="Coggeshall M."/>
            <person name="Heim C."/>
            <person name="Lasky J.R."/>
            <person name="Leites L."/>
            <person name="Islam-Faridi N."/>
            <person name="Romero-Severson J."/>
            <person name="DeLeo V.L."/>
            <person name="Lucas S.M."/>
            <person name="Lazic D."/>
            <person name="Gailing O."/>
            <person name="Carlson J."/>
            <person name="Staton M."/>
        </authorList>
    </citation>
    <scope>NUCLEOTIDE SEQUENCE [LARGE SCALE GENOMIC DNA]</scope>
    <source>
        <strain evidence="9">Pseudo-F2</strain>
    </source>
</reference>
<keyword evidence="3 7" id="KW-0863">Zinc-finger</keyword>
<sequence length="597" mass="69408">MSTLARKKIKGKNALGNRSGLGWDHGVEVSSRQVQCNYCKDIHSGGIYRLKHHLARTRKNVSACPSVPEKVREKFVALLNAQIEASIKKKKWYTIEEEDDGSDDELVEVQQLHSPKGRGRHIGSMDKFVTKKKQVTMNRIFKKGELDIVIQQIARFFYTSAIPFNCVKNSEFGIGLKPPSYHEIRETCLKKEVDFMQQMLEEYKVEWKKTDTSDISKTAKKFCQMLDEVVDKVGEENVVQLVTDNATNYKLAREMLMQKRKCLILKKKNKDHKYTIAKGKKITTYIYSRAMLLNWLRDFTKGRELIRPAATRFATSYLTLSCLNEFKGELMTMFSSKQWRRSKFAKTKEGKRIHAIVMDNNGFWRLVVKCLKATIPLLKVLRMVDSDTPPMGFIYLEMEKAKEEIQKNFNNVQKSYKEIWDIIDDRWEMQLHRPLHVVGYYLNPSIHYDPSFDPGLDIKLGLYMCLQRMVPEVSDRKKIDVQLEKFKQAKGLFAEWWDSYGDDCPELKKFAISILSLTCSSSGCERNWSVFEMKKMNDLIFIMYNLKIKEKRAKPLSTNEEIGLDNLSSDDEWLATDCVDSEDDSANFDEDNECINL</sequence>
<dbReference type="AlphaFoldDB" id="A0AAN7EKV5"/>
<evidence type="ECO:0000256" key="6">
    <source>
        <dbReference type="ARBA" id="ARBA00023242"/>
    </source>
</evidence>
<dbReference type="InterPro" id="IPR012337">
    <property type="entry name" value="RNaseH-like_sf"/>
</dbReference>
<dbReference type="SUPFAM" id="SSF53098">
    <property type="entry name" value="Ribonuclease H-like"/>
    <property type="match status" value="1"/>
</dbReference>
<keyword evidence="6" id="KW-0539">Nucleus</keyword>
<evidence type="ECO:0000256" key="2">
    <source>
        <dbReference type="ARBA" id="ARBA00022723"/>
    </source>
</evidence>
<gene>
    <name evidence="9" type="ORF">RGQ29_031636</name>
</gene>
<evidence type="ECO:0000313" key="9">
    <source>
        <dbReference type="EMBL" id="KAK4573761.1"/>
    </source>
</evidence>
<evidence type="ECO:0000256" key="3">
    <source>
        <dbReference type="ARBA" id="ARBA00022771"/>
    </source>
</evidence>
<evidence type="ECO:0000256" key="5">
    <source>
        <dbReference type="ARBA" id="ARBA00023125"/>
    </source>
</evidence>
<dbReference type="Proteomes" id="UP001324115">
    <property type="component" value="Unassembled WGS sequence"/>
</dbReference>
<protein>
    <recommendedName>
        <fullName evidence="8">BED-type domain-containing protein</fullName>
    </recommendedName>
</protein>
<accession>A0AAN7EKV5</accession>
<comment type="subcellular location">
    <subcellularLocation>
        <location evidence="1">Nucleus</location>
    </subcellularLocation>
</comment>
<dbReference type="PANTHER" id="PTHR32166:SF122">
    <property type="entry name" value="OS09G0499600 PROTEIN"/>
    <property type="match status" value="1"/>
</dbReference>
<evidence type="ECO:0000256" key="7">
    <source>
        <dbReference type="PROSITE-ProRule" id="PRU00027"/>
    </source>
</evidence>
<dbReference type="InterPro" id="IPR007021">
    <property type="entry name" value="DUF659"/>
</dbReference>
<keyword evidence="10" id="KW-1185">Reference proteome</keyword>
<keyword evidence="4" id="KW-0862">Zinc</keyword>
<dbReference type="Pfam" id="PF05699">
    <property type="entry name" value="Dimer_Tnp_hAT"/>
    <property type="match status" value="1"/>
</dbReference>
<dbReference type="GO" id="GO:0003677">
    <property type="term" value="F:DNA binding"/>
    <property type="evidence" value="ECO:0007669"/>
    <property type="project" value="UniProtKB-KW"/>
</dbReference>
<evidence type="ECO:0000256" key="1">
    <source>
        <dbReference type="ARBA" id="ARBA00004123"/>
    </source>
</evidence>